<dbReference type="AlphaFoldDB" id="A0A1Y3AMS0"/>
<evidence type="ECO:0000313" key="1">
    <source>
        <dbReference type="EMBL" id="OTF69742.1"/>
    </source>
</evidence>
<reference evidence="1 2" key="1">
    <citation type="submission" date="2017-03" db="EMBL/GenBank/DDBJ databases">
        <title>Genome Survey of Euroglyphus maynei.</title>
        <authorList>
            <person name="Arlian L.G."/>
            <person name="Morgan M.S."/>
            <person name="Rider S.D."/>
        </authorList>
    </citation>
    <scope>NUCLEOTIDE SEQUENCE [LARGE SCALE GENOMIC DNA]</scope>
    <source>
        <strain evidence="1">Arlian Lab</strain>
        <tissue evidence="1">Whole body</tissue>
    </source>
</reference>
<gene>
    <name evidence="1" type="ORF">BLA29_001786</name>
</gene>
<proteinExistence type="predicted"/>
<organism evidence="1 2">
    <name type="scientific">Euroglyphus maynei</name>
    <name type="common">Mayne's house dust mite</name>
    <dbReference type="NCBI Taxonomy" id="6958"/>
    <lineage>
        <taxon>Eukaryota</taxon>
        <taxon>Metazoa</taxon>
        <taxon>Ecdysozoa</taxon>
        <taxon>Arthropoda</taxon>
        <taxon>Chelicerata</taxon>
        <taxon>Arachnida</taxon>
        <taxon>Acari</taxon>
        <taxon>Acariformes</taxon>
        <taxon>Sarcoptiformes</taxon>
        <taxon>Astigmata</taxon>
        <taxon>Psoroptidia</taxon>
        <taxon>Analgoidea</taxon>
        <taxon>Pyroglyphidae</taxon>
        <taxon>Pyroglyphinae</taxon>
        <taxon>Euroglyphus</taxon>
    </lineage>
</organism>
<name>A0A1Y3AMS0_EURMA</name>
<evidence type="ECO:0000313" key="2">
    <source>
        <dbReference type="Proteomes" id="UP000194236"/>
    </source>
</evidence>
<accession>A0A1Y3AMS0</accession>
<keyword evidence="2" id="KW-1185">Reference proteome</keyword>
<dbReference type="EMBL" id="MUJZ01069030">
    <property type="protein sequence ID" value="OTF69742.1"/>
    <property type="molecule type" value="Genomic_DNA"/>
</dbReference>
<comment type="caution">
    <text evidence="1">The sequence shown here is derived from an EMBL/GenBank/DDBJ whole genome shotgun (WGS) entry which is preliminary data.</text>
</comment>
<protein>
    <submittedName>
        <fullName evidence="1">Uncharacterized protein</fullName>
    </submittedName>
</protein>
<sequence>MAITLRNKQFCFAQETIESNEKQFFLNGKKQTVWFVIFRRHRCAFMNLFFECHYFNLDSFDVK</sequence>
<dbReference type="Proteomes" id="UP000194236">
    <property type="component" value="Unassembled WGS sequence"/>
</dbReference>